<name>A0AAD7JI23_9AGAR</name>
<gene>
    <name evidence="1" type="ORF">B0H16DRAFT_1718475</name>
</gene>
<evidence type="ECO:0000313" key="2">
    <source>
        <dbReference type="Proteomes" id="UP001215598"/>
    </source>
</evidence>
<keyword evidence="2" id="KW-1185">Reference proteome</keyword>
<dbReference type="EMBL" id="JARKIB010000029">
    <property type="protein sequence ID" value="KAJ7763844.1"/>
    <property type="molecule type" value="Genomic_DNA"/>
</dbReference>
<protein>
    <submittedName>
        <fullName evidence="1">Uncharacterized protein</fullName>
    </submittedName>
</protein>
<evidence type="ECO:0000313" key="1">
    <source>
        <dbReference type="EMBL" id="KAJ7763844.1"/>
    </source>
</evidence>
<proteinExistence type="predicted"/>
<sequence length="92" mass="10033">MTTDLQKGEAAAFLEYGLRNMTLLDEMLWGVPVILSIDASFRVQRLGDGGTLTSSDIIVDDVTTCRLSSSSSTTPRVARHVAHSSRSFEVFP</sequence>
<dbReference type="Proteomes" id="UP001215598">
    <property type="component" value="Unassembled WGS sequence"/>
</dbReference>
<organism evidence="1 2">
    <name type="scientific">Mycena metata</name>
    <dbReference type="NCBI Taxonomy" id="1033252"/>
    <lineage>
        <taxon>Eukaryota</taxon>
        <taxon>Fungi</taxon>
        <taxon>Dikarya</taxon>
        <taxon>Basidiomycota</taxon>
        <taxon>Agaricomycotina</taxon>
        <taxon>Agaricomycetes</taxon>
        <taxon>Agaricomycetidae</taxon>
        <taxon>Agaricales</taxon>
        <taxon>Marasmiineae</taxon>
        <taxon>Mycenaceae</taxon>
        <taxon>Mycena</taxon>
    </lineage>
</organism>
<reference evidence="1" key="1">
    <citation type="submission" date="2023-03" db="EMBL/GenBank/DDBJ databases">
        <title>Massive genome expansion in bonnet fungi (Mycena s.s.) driven by repeated elements and novel gene families across ecological guilds.</title>
        <authorList>
            <consortium name="Lawrence Berkeley National Laboratory"/>
            <person name="Harder C.B."/>
            <person name="Miyauchi S."/>
            <person name="Viragh M."/>
            <person name="Kuo A."/>
            <person name="Thoen E."/>
            <person name="Andreopoulos B."/>
            <person name="Lu D."/>
            <person name="Skrede I."/>
            <person name="Drula E."/>
            <person name="Henrissat B."/>
            <person name="Morin E."/>
            <person name="Kohler A."/>
            <person name="Barry K."/>
            <person name="LaButti K."/>
            <person name="Morin E."/>
            <person name="Salamov A."/>
            <person name="Lipzen A."/>
            <person name="Mereny Z."/>
            <person name="Hegedus B."/>
            <person name="Baldrian P."/>
            <person name="Stursova M."/>
            <person name="Weitz H."/>
            <person name="Taylor A."/>
            <person name="Grigoriev I.V."/>
            <person name="Nagy L.G."/>
            <person name="Martin F."/>
            <person name="Kauserud H."/>
        </authorList>
    </citation>
    <scope>NUCLEOTIDE SEQUENCE</scope>
    <source>
        <strain evidence="1">CBHHK182m</strain>
    </source>
</reference>
<comment type="caution">
    <text evidence="1">The sequence shown here is derived from an EMBL/GenBank/DDBJ whole genome shotgun (WGS) entry which is preliminary data.</text>
</comment>
<accession>A0AAD7JI23</accession>
<dbReference type="AlphaFoldDB" id="A0AAD7JI23"/>